<name>A0ABQ7BU28_BRACR</name>
<evidence type="ECO:0000313" key="3">
    <source>
        <dbReference type="Proteomes" id="UP000266723"/>
    </source>
</evidence>
<accession>A0ABQ7BU28</accession>
<protein>
    <submittedName>
        <fullName evidence="2">Uncharacterized protein</fullName>
    </submittedName>
</protein>
<organism evidence="2 3">
    <name type="scientific">Brassica cretica</name>
    <name type="common">Mustard</name>
    <dbReference type="NCBI Taxonomy" id="69181"/>
    <lineage>
        <taxon>Eukaryota</taxon>
        <taxon>Viridiplantae</taxon>
        <taxon>Streptophyta</taxon>
        <taxon>Embryophyta</taxon>
        <taxon>Tracheophyta</taxon>
        <taxon>Spermatophyta</taxon>
        <taxon>Magnoliopsida</taxon>
        <taxon>eudicotyledons</taxon>
        <taxon>Gunneridae</taxon>
        <taxon>Pentapetalae</taxon>
        <taxon>rosids</taxon>
        <taxon>malvids</taxon>
        <taxon>Brassicales</taxon>
        <taxon>Brassicaceae</taxon>
        <taxon>Brassiceae</taxon>
        <taxon>Brassica</taxon>
    </lineage>
</organism>
<gene>
    <name evidence="2" type="ORF">DY000_02004986</name>
</gene>
<comment type="caution">
    <text evidence="2">The sequence shown here is derived from an EMBL/GenBank/DDBJ whole genome shotgun (WGS) entry which is preliminary data.</text>
</comment>
<dbReference type="EMBL" id="QGKV02000832">
    <property type="protein sequence ID" value="KAF3542944.1"/>
    <property type="molecule type" value="Genomic_DNA"/>
</dbReference>
<proteinExistence type="predicted"/>
<keyword evidence="3" id="KW-1185">Reference proteome</keyword>
<evidence type="ECO:0000313" key="2">
    <source>
        <dbReference type="EMBL" id="KAF3542944.1"/>
    </source>
</evidence>
<reference evidence="2 3" key="1">
    <citation type="journal article" date="2020" name="BMC Genomics">
        <title>Intraspecific diversification of the crop wild relative Brassica cretica Lam. using demographic model selection.</title>
        <authorList>
            <person name="Kioukis A."/>
            <person name="Michalopoulou V.A."/>
            <person name="Briers L."/>
            <person name="Pirintsos S."/>
            <person name="Studholme D.J."/>
            <person name="Pavlidis P."/>
            <person name="Sarris P.F."/>
        </authorList>
    </citation>
    <scope>NUCLEOTIDE SEQUENCE [LARGE SCALE GENOMIC DNA]</scope>
    <source>
        <strain evidence="3">cv. PFS-1207/04</strain>
    </source>
</reference>
<dbReference type="Proteomes" id="UP000266723">
    <property type="component" value="Unassembled WGS sequence"/>
</dbReference>
<sequence>MGDAKPGIVMANRDRELLIPVAHSGEDDHDSTPKPSPSSSSSSSQEVITNHLFIF</sequence>
<evidence type="ECO:0000256" key="1">
    <source>
        <dbReference type="SAM" id="MobiDB-lite"/>
    </source>
</evidence>
<feature type="region of interest" description="Disordered" evidence="1">
    <location>
        <begin position="20"/>
        <end position="55"/>
    </location>
</feature>